<dbReference type="PANTHER" id="PTHR12941:SF10">
    <property type="entry name" value="ER MEMBRANE PROTEIN COMPLEX SUBUNIT 8_9 HOMOLOG"/>
    <property type="match status" value="1"/>
</dbReference>
<dbReference type="Pfam" id="PF03665">
    <property type="entry name" value="UPF0172"/>
    <property type="match status" value="1"/>
</dbReference>
<proteinExistence type="inferred from homology"/>
<accession>A0A7S3UDS8</accession>
<gene>
    <name evidence="3" type="ORF">PSAL00342_LOCUS4092</name>
</gene>
<organism evidence="3">
    <name type="scientific">Picocystis salinarum</name>
    <dbReference type="NCBI Taxonomy" id="88271"/>
    <lineage>
        <taxon>Eukaryota</taxon>
        <taxon>Viridiplantae</taxon>
        <taxon>Chlorophyta</taxon>
        <taxon>Picocystophyceae</taxon>
        <taxon>Picocystales</taxon>
        <taxon>Picocystaceae</taxon>
        <taxon>Picocystis</taxon>
    </lineage>
</organism>
<protein>
    <recommendedName>
        <fullName evidence="2">MPN domain-containing protein</fullName>
    </recommendedName>
</protein>
<dbReference type="EMBL" id="HBIS01004506">
    <property type="protein sequence ID" value="CAE0610257.1"/>
    <property type="molecule type" value="Transcribed_RNA"/>
</dbReference>
<name>A0A7S3UDS8_9CHLO</name>
<evidence type="ECO:0000256" key="1">
    <source>
        <dbReference type="ARBA" id="ARBA00007461"/>
    </source>
</evidence>
<dbReference type="InterPro" id="IPR005366">
    <property type="entry name" value="EMC8/9"/>
</dbReference>
<dbReference type="GO" id="GO:0072546">
    <property type="term" value="C:EMC complex"/>
    <property type="evidence" value="ECO:0007669"/>
    <property type="project" value="InterPro"/>
</dbReference>
<evidence type="ECO:0000313" key="3">
    <source>
        <dbReference type="EMBL" id="CAE0610257.1"/>
    </source>
</evidence>
<dbReference type="Gene3D" id="3.40.140.10">
    <property type="entry name" value="Cytidine Deaminase, domain 2"/>
    <property type="match status" value="1"/>
</dbReference>
<comment type="similarity">
    <text evidence="1">Belongs to the EMC8/EMC9 family.</text>
</comment>
<evidence type="ECO:0000259" key="2">
    <source>
        <dbReference type="PROSITE" id="PS50249"/>
    </source>
</evidence>
<feature type="domain" description="MPN" evidence="2">
    <location>
        <begin position="8"/>
        <end position="144"/>
    </location>
</feature>
<dbReference type="PANTHER" id="PTHR12941">
    <property type="entry name" value="ER MEMBRANE PROTEIN COMPLEX"/>
    <property type="match status" value="1"/>
</dbReference>
<dbReference type="SUPFAM" id="SSF102712">
    <property type="entry name" value="JAB1/MPN domain"/>
    <property type="match status" value="1"/>
</dbReference>
<sequence>MAAMRTTYEVAPEAYLKMVMHAKKHAHEECNGLLIGTTSEGGDGHRVCVEDAVPLFHGTVGVAPMAEVALAQVAQHARKKKGMLVVGCYHANERADDDTVGPRAKWLADGVQRNAPKACLLLLDNARFHQADTGTSVPLFHCHVKEGGKWKRGNPDGNQPVEAKLVPATSPGVLAEYLKEKRHLQIVDFDDHLDDPSKDWLNPEITA</sequence>
<dbReference type="AlphaFoldDB" id="A0A7S3UDS8"/>
<dbReference type="InterPro" id="IPR037518">
    <property type="entry name" value="MPN"/>
</dbReference>
<dbReference type="PROSITE" id="PS50249">
    <property type="entry name" value="MPN"/>
    <property type="match status" value="1"/>
</dbReference>
<reference evidence="3" key="1">
    <citation type="submission" date="2021-01" db="EMBL/GenBank/DDBJ databases">
        <authorList>
            <person name="Corre E."/>
            <person name="Pelletier E."/>
            <person name="Niang G."/>
            <person name="Scheremetjew M."/>
            <person name="Finn R."/>
            <person name="Kale V."/>
            <person name="Holt S."/>
            <person name="Cochrane G."/>
            <person name="Meng A."/>
            <person name="Brown T."/>
            <person name="Cohen L."/>
        </authorList>
    </citation>
    <scope>NUCLEOTIDE SEQUENCE</scope>
    <source>
        <strain evidence="3">CCMP1897</strain>
    </source>
</reference>
<dbReference type="CDD" id="cd08060">
    <property type="entry name" value="MPN_UPF0172"/>
    <property type="match status" value="1"/>
</dbReference>